<dbReference type="AlphaFoldDB" id="A0A9X3WM55"/>
<gene>
    <name evidence="1" type="ORF">NC661_13235</name>
</gene>
<protein>
    <submittedName>
        <fullName evidence="1">Uncharacterized protein</fullName>
    </submittedName>
</protein>
<organism evidence="1 2">
    <name type="scientific">Aquibacillus koreensis</name>
    <dbReference type="NCBI Taxonomy" id="279446"/>
    <lineage>
        <taxon>Bacteria</taxon>
        <taxon>Bacillati</taxon>
        <taxon>Bacillota</taxon>
        <taxon>Bacilli</taxon>
        <taxon>Bacillales</taxon>
        <taxon>Bacillaceae</taxon>
        <taxon>Aquibacillus</taxon>
    </lineage>
</organism>
<reference evidence="1" key="1">
    <citation type="submission" date="2022-06" db="EMBL/GenBank/DDBJ databases">
        <title>Aquibacillus sp. a new bacterium isolated from soil saline samples.</title>
        <authorList>
            <person name="Galisteo C."/>
            <person name="De La Haba R."/>
            <person name="Sanchez-Porro C."/>
            <person name="Ventosa A."/>
        </authorList>
    </citation>
    <scope>NUCLEOTIDE SEQUENCE</scope>
    <source>
        <strain evidence="1">JCM 12387</strain>
    </source>
</reference>
<evidence type="ECO:0000313" key="2">
    <source>
        <dbReference type="Proteomes" id="UP001145072"/>
    </source>
</evidence>
<evidence type="ECO:0000313" key="1">
    <source>
        <dbReference type="EMBL" id="MDC3421333.1"/>
    </source>
</evidence>
<name>A0A9X3WM55_9BACI</name>
<proteinExistence type="predicted"/>
<accession>A0A9X3WM55</accession>
<dbReference type="RefSeq" id="WP_259869472.1">
    <property type="nucleotide sequence ID" value="NZ_JAMQJZ010000010.1"/>
</dbReference>
<comment type="caution">
    <text evidence="1">The sequence shown here is derived from an EMBL/GenBank/DDBJ whole genome shotgun (WGS) entry which is preliminary data.</text>
</comment>
<dbReference type="EMBL" id="JAMQJZ010000010">
    <property type="protein sequence ID" value="MDC3421333.1"/>
    <property type="molecule type" value="Genomic_DNA"/>
</dbReference>
<sequence length="62" mass="7181">MEPKQIVMHITDMMEKDHAITMNDNNKNEIIMLLKQLYGNAYKSGMEEGISVANQVRSLKER</sequence>
<keyword evidence="2" id="KW-1185">Reference proteome</keyword>
<dbReference type="Proteomes" id="UP001145072">
    <property type="component" value="Unassembled WGS sequence"/>
</dbReference>